<gene>
    <name evidence="2" type="ORF">N5I07_24760</name>
</gene>
<sequence>MGNNLNQIARRVNSGEWGPLDRLRIIAELSAIGRELEELHHDHQIP</sequence>
<dbReference type="Proteomes" id="UP001160758">
    <property type="component" value="Unassembled WGS sequence"/>
</dbReference>
<comment type="caution">
    <text evidence="2">The sequence shown here is derived from an EMBL/GenBank/DDBJ whole genome shotgun (WGS) entry which is preliminary data.</text>
</comment>
<evidence type="ECO:0000313" key="2">
    <source>
        <dbReference type="EMBL" id="MDH1900694.1"/>
    </source>
</evidence>
<dbReference type="Pfam" id="PF05713">
    <property type="entry name" value="MobC"/>
    <property type="match status" value="1"/>
</dbReference>
<accession>A0AA43ALU3</accession>
<feature type="domain" description="Bacterial mobilisation" evidence="1">
    <location>
        <begin position="1"/>
        <end position="39"/>
    </location>
</feature>
<evidence type="ECO:0000313" key="3">
    <source>
        <dbReference type="Proteomes" id="UP001160758"/>
    </source>
</evidence>
<evidence type="ECO:0000259" key="1">
    <source>
        <dbReference type="Pfam" id="PF05713"/>
    </source>
</evidence>
<dbReference type="AlphaFoldDB" id="A0AA43ALU3"/>
<name>A0AA43ALU3_AERCA</name>
<reference evidence="2" key="1">
    <citation type="submission" date="2022-09" db="EMBL/GenBank/DDBJ databases">
        <title>Intensive care unit water sources are persistently colonized with multi-drug resistant bacteria and are the site of extensive horizontal gene transfer of antibiotic resistance genes.</title>
        <authorList>
            <person name="Diorio-Toth L."/>
        </authorList>
    </citation>
    <scope>NUCLEOTIDE SEQUENCE</scope>
    <source>
        <strain evidence="2">GD03796</strain>
    </source>
</reference>
<proteinExistence type="predicted"/>
<dbReference type="EMBL" id="JAOCFT010000012">
    <property type="protein sequence ID" value="MDH1900694.1"/>
    <property type="molecule type" value="Genomic_DNA"/>
</dbReference>
<protein>
    <submittedName>
        <fullName evidence="2">MobC family plasmid mobilization relaxosome protein</fullName>
    </submittedName>
</protein>
<dbReference type="InterPro" id="IPR008687">
    <property type="entry name" value="MobC"/>
</dbReference>
<organism evidence="2 3">
    <name type="scientific">Aeromonas caviae</name>
    <name type="common">Aeromonas punctata</name>
    <dbReference type="NCBI Taxonomy" id="648"/>
    <lineage>
        <taxon>Bacteria</taxon>
        <taxon>Pseudomonadati</taxon>
        <taxon>Pseudomonadota</taxon>
        <taxon>Gammaproteobacteria</taxon>
        <taxon>Aeromonadales</taxon>
        <taxon>Aeromonadaceae</taxon>
        <taxon>Aeromonas</taxon>
    </lineage>
</organism>